<gene>
    <name evidence="4" type="ORF">TanjilG_12046</name>
</gene>
<dbReference type="Gramene" id="OIW05455">
    <property type="protein sequence ID" value="OIW05455"/>
    <property type="gene ID" value="TanjilG_12046"/>
</dbReference>
<dbReference type="PANTHER" id="PTHR35489:SF2">
    <property type="entry name" value="TITAN9"/>
    <property type="match status" value="1"/>
</dbReference>
<evidence type="ECO:0000259" key="3">
    <source>
        <dbReference type="Pfam" id="PF25091"/>
    </source>
</evidence>
<feature type="domain" description="DUF7806" evidence="3">
    <location>
        <begin position="232"/>
        <end position="269"/>
    </location>
</feature>
<dbReference type="Proteomes" id="UP000188354">
    <property type="component" value="Chromosome LG09"/>
</dbReference>
<evidence type="ECO:0000256" key="2">
    <source>
        <dbReference type="SAM" id="MobiDB-lite"/>
    </source>
</evidence>
<evidence type="ECO:0000256" key="1">
    <source>
        <dbReference type="SAM" id="Coils"/>
    </source>
</evidence>
<proteinExistence type="predicted"/>
<organism evidence="4 5">
    <name type="scientific">Lupinus angustifolius</name>
    <name type="common">Narrow-leaved blue lupine</name>
    <dbReference type="NCBI Taxonomy" id="3871"/>
    <lineage>
        <taxon>Eukaryota</taxon>
        <taxon>Viridiplantae</taxon>
        <taxon>Streptophyta</taxon>
        <taxon>Embryophyta</taxon>
        <taxon>Tracheophyta</taxon>
        <taxon>Spermatophyta</taxon>
        <taxon>Magnoliopsida</taxon>
        <taxon>eudicotyledons</taxon>
        <taxon>Gunneridae</taxon>
        <taxon>Pentapetalae</taxon>
        <taxon>rosids</taxon>
        <taxon>fabids</taxon>
        <taxon>Fabales</taxon>
        <taxon>Fabaceae</taxon>
        <taxon>Papilionoideae</taxon>
        <taxon>50 kb inversion clade</taxon>
        <taxon>genistoids sensu lato</taxon>
        <taxon>core genistoids</taxon>
        <taxon>Genisteae</taxon>
        <taxon>Lupinus</taxon>
    </lineage>
</organism>
<accession>A0A1J7GXX7</accession>
<dbReference type="EMBL" id="CM007369">
    <property type="protein sequence ID" value="OIW05455.1"/>
    <property type="molecule type" value="Genomic_DNA"/>
</dbReference>
<keyword evidence="5" id="KW-1185">Reference proteome</keyword>
<feature type="region of interest" description="Disordered" evidence="2">
    <location>
        <begin position="118"/>
        <end position="180"/>
    </location>
</feature>
<dbReference type="GO" id="GO:0003006">
    <property type="term" value="P:developmental process involved in reproduction"/>
    <property type="evidence" value="ECO:0007669"/>
    <property type="project" value="TreeGrafter"/>
</dbReference>
<keyword evidence="1" id="KW-0175">Coiled coil</keyword>
<dbReference type="InterPro" id="IPR056708">
    <property type="entry name" value="DUF7806"/>
</dbReference>
<name>A0A1J7GXX7_LUPAN</name>
<dbReference type="AlphaFoldDB" id="A0A1J7GXX7"/>
<feature type="compositionally biased region" description="Polar residues" evidence="2">
    <location>
        <begin position="138"/>
        <end position="148"/>
    </location>
</feature>
<feature type="coiled-coil region" evidence="1">
    <location>
        <begin position="38"/>
        <end position="65"/>
    </location>
</feature>
<protein>
    <recommendedName>
        <fullName evidence="3">DUF7806 domain-containing protein</fullName>
    </recommendedName>
</protein>
<dbReference type="STRING" id="3871.A0A1J7GXX7"/>
<dbReference type="Pfam" id="PF25091">
    <property type="entry name" value="DUF7806"/>
    <property type="match status" value="1"/>
</dbReference>
<sequence>MEALYLKLHDRYTKLKTKKLSELDQLSKEQEVKFMNYLTASEELIEHLKSENDKLHEELNELRSEVGSISLHFLVLSAGNSLTYEALSEEVEKLRKLQLEITSGDLNNNSKIMAADHQLRATSNSSSRKMTRKRMLQEGTSGNLNDNSMVIAENDHFGSISNTPSRRMTRSRRKQDEQEKEARFIISYENSEGSAVARQSTENVSKDTTSAKLLEFCTEANDQSGLQKTDNCNWLIQALFEYALGMKLSTDHQTEQICLSALHQSSGNSQFWTVTDNFLNVA</sequence>
<reference evidence="4 5" key="1">
    <citation type="journal article" date="2017" name="Plant Biotechnol. J.">
        <title>A comprehensive draft genome sequence for lupin (Lupinus angustifolius), an emerging health food: insights into plant-microbe interactions and legume evolution.</title>
        <authorList>
            <person name="Hane J.K."/>
            <person name="Ming Y."/>
            <person name="Kamphuis L.G."/>
            <person name="Nelson M.N."/>
            <person name="Garg G."/>
            <person name="Atkins C.A."/>
            <person name="Bayer P.E."/>
            <person name="Bravo A."/>
            <person name="Bringans S."/>
            <person name="Cannon S."/>
            <person name="Edwards D."/>
            <person name="Foley R."/>
            <person name="Gao L.L."/>
            <person name="Harrison M.J."/>
            <person name="Huang W."/>
            <person name="Hurgobin B."/>
            <person name="Li S."/>
            <person name="Liu C.W."/>
            <person name="McGrath A."/>
            <person name="Morahan G."/>
            <person name="Murray J."/>
            <person name="Weller J."/>
            <person name="Jian J."/>
            <person name="Singh K.B."/>
        </authorList>
    </citation>
    <scope>NUCLEOTIDE SEQUENCE [LARGE SCALE GENOMIC DNA]</scope>
    <source>
        <strain evidence="5">cv. Tanjil</strain>
        <tissue evidence="4">Whole plant</tissue>
    </source>
</reference>
<evidence type="ECO:0000313" key="5">
    <source>
        <dbReference type="Proteomes" id="UP000188354"/>
    </source>
</evidence>
<evidence type="ECO:0000313" key="4">
    <source>
        <dbReference type="EMBL" id="OIW05455.1"/>
    </source>
</evidence>
<dbReference type="PANTHER" id="PTHR35489">
    <property type="entry name" value="TITAN9"/>
    <property type="match status" value="1"/>
</dbReference>